<dbReference type="InterPro" id="IPR010987">
    <property type="entry name" value="Glutathione-S-Trfase_C-like"/>
</dbReference>
<proteinExistence type="inferred from homology"/>
<feature type="region of interest" description="Disordered" evidence="2">
    <location>
        <begin position="207"/>
        <end position="232"/>
    </location>
</feature>
<dbReference type="InterPro" id="IPR040079">
    <property type="entry name" value="Glutathione_S-Trfase"/>
</dbReference>
<dbReference type="InterPro" id="IPR004045">
    <property type="entry name" value="Glutathione_S-Trfase_N"/>
</dbReference>
<evidence type="ECO:0000256" key="2">
    <source>
        <dbReference type="SAM" id="MobiDB-lite"/>
    </source>
</evidence>
<dbReference type="Gene3D" id="1.20.1050.10">
    <property type="match status" value="1"/>
</dbReference>
<evidence type="ECO:0000259" key="4">
    <source>
        <dbReference type="PROSITE" id="PS50405"/>
    </source>
</evidence>
<dbReference type="InterPro" id="IPR036282">
    <property type="entry name" value="Glutathione-S-Trfase_C_sf"/>
</dbReference>
<dbReference type="EMBL" id="JAAAIM010000687">
    <property type="protein sequence ID" value="KAG0285234.1"/>
    <property type="molecule type" value="Genomic_DNA"/>
</dbReference>
<feature type="compositionally biased region" description="Polar residues" evidence="2">
    <location>
        <begin position="223"/>
        <end position="232"/>
    </location>
</feature>
<feature type="domain" description="GST N-terminal" evidence="3">
    <location>
        <begin position="9"/>
        <end position="93"/>
    </location>
</feature>
<comment type="similarity">
    <text evidence="1">Belongs to the GST superfamily. Zeta family.</text>
</comment>
<evidence type="ECO:0000313" key="6">
    <source>
        <dbReference type="Proteomes" id="UP001194696"/>
    </source>
</evidence>
<dbReference type="InterPro" id="IPR036249">
    <property type="entry name" value="Thioredoxin-like_sf"/>
</dbReference>
<dbReference type="SFLD" id="SFLDG00358">
    <property type="entry name" value="Main_(cytGST)"/>
    <property type="match status" value="1"/>
</dbReference>
<sequence length="232" mass="25917">MTTQPPSSSHPTLYSFYRSSCAWRVRLGLHLKNISFTTRPINLLTEENKSPEYKAVQPFGAVPAFLEANSQGPALVESVAILEYLDETRPEFPLLPKDPTGRAVVRALVEAIAMDIQPVCSMRILKYIGKDKEAEWVSHFLKEGFAAFEKLLEKTAGKYSYGDSITMADLLLVPQFYNGVRFAVDMSMYPIMSRINSELEAVPAFQAAHPTQQPDCPPEQRTDAPQTRTGIC</sequence>
<dbReference type="SFLD" id="SFLDS00019">
    <property type="entry name" value="Glutathione_Transferase_(cytos"/>
    <property type="match status" value="1"/>
</dbReference>
<evidence type="ECO:0000313" key="5">
    <source>
        <dbReference type="EMBL" id="KAG0285234.1"/>
    </source>
</evidence>
<dbReference type="PANTHER" id="PTHR42673">
    <property type="entry name" value="MALEYLACETOACETATE ISOMERASE"/>
    <property type="match status" value="1"/>
</dbReference>
<dbReference type="PROSITE" id="PS50404">
    <property type="entry name" value="GST_NTER"/>
    <property type="match status" value="1"/>
</dbReference>
<dbReference type="Pfam" id="PF13417">
    <property type="entry name" value="GST_N_3"/>
    <property type="match status" value="1"/>
</dbReference>
<organism evidence="5 6">
    <name type="scientific">Linnemannia gamsii</name>
    <dbReference type="NCBI Taxonomy" id="64522"/>
    <lineage>
        <taxon>Eukaryota</taxon>
        <taxon>Fungi</taxon>
        <taxon>Fungi incertae sedis</taxon>
        <taxon>Mucoromycota</taxon>
        <taxon>Mortierellomycotina</taxon>
        <taxon>Mortierellomycetes</taxon>
        <taxon>Mortierellales</taxon>
        <taxon>Mortierellaceae</taxon>
        <taxon>Linnemannia</taxon>
    </lineage>
</organism>
<dbReference type="CDD" id="cd03191">
    <property type="entry name" value="GST_C_Zeta"/>
    <property type="match status" value="1"/>
</dbReference>
<evidence type="ECO:0000259" key="3">
    <source>
        <dbReference type="PROSITE" id="PS50404"/>
    </source>
</evidence>
<name>A0ABQ7JV72_9FUNG</name>
<dbReference type="InterPro" id="IPR005955">
    <property type="entry name" value="GST_Zeta"/>
</dbReference>
<dbReference type="Proteomes" id="UP001194696">
    <property type="component" value="Unassembled WGS sequence"/>
</dbReference>
<dbReference type="PROSITE" id="PS50405">
    <property type="entry name" value="GST_CTER"/>
    <property type="match status" value="1"/>
</dbReference>
<dbReference type="Pfam" id="PF14497">
    <property type="entry name" value="GST_C_3"/>
    <property type="match status" value="1"/>
</dbReference>
<keyword evidence="6" id="KW-1185">Reference proteome</keyword>
<feature type="domain" description="GST C-terminal" evidence="4">
    <location>
        <begin position="98"/>
        <end position="218"/>
    </location>
</feature>
<comment type="caution">
    <text evidence="5">The sequence shown here is derived from an EMBL/GenBank/DDBJ whole genome shotgun (WGS) entry which is preliminary data.</text>
</comment>
<dbReference type="NCBIfam" id="TIGR01262">
    <property type="entry name" value="maiA"/>
    <property type="match status" value="1"/>
</dbReference>
<evidence type="ECO:0000256" key="1">
    <source>
        <dbReference type="ARBA" id="ARBA00010007"/>
    </source>
</evidence>
<dbReference type="InterPro" id="IPR034330">
    <property type="entry name" value="GST_Zeta_C"/>
</dbReference>
<reference evidence="5 6" key="1">
    <citation type="journal article" date="2020" name="Fungal Divers.">
        <title>Resolving the Mortierellaceae phylogeny through synthesis of multi-gene phylogenetics and phylogenomics.</title>
        <authorList>
            <person name="Vandepol N."/>
            <person name="Liber J."/>
            <person name="Desiro A."/>
            <person name="Na H."/>
            <person name="Kennedy M."/>
            <person name="Barry K."/>
            <person name="Grigoriev I.V."/>
            <person name="Miller A.N."/>
            <person name="O'Donnell K."/>
            <person name="Stajich J.E."/>
            <person name="Bonito G."/>
        </authorList>
    </citation>
    <scope>NUCLEOTIDE SEQUENCE [LARGE SCALE GENOMIC DNA]</scope>
    <source>
        <strain evidence="5 6">AD045</strain>
    </source>
</reference>
<dbReference type="PANTHER" id="PTHR42673:SF4">
    <property type="entry name" value="MALEYLACETOACETATE ISOMERASE"/>
    <property type="match status" value="1"/>
</dbReference>
<gene>
    <name evidence="5" type="primary">GSTZ1_1</name>
    <name evidence="5" type="ORF">BGZ96_010466</name>
</gene>
<dbReference type="InterPro" id="IPR004046">
    <property type="entry name" value="GST_C"/>
</dbReference>
<protein>
    <submittedName>
        <fullName evidence="5">Glutathione S-transferase zeta-1</fullName>
    </submittedName>
</protein>
<accession>A0ABQ7JV72</accession>
<dbReference type="SUPFAM" id="SSF47616">
    <property type="entry name" value="GST C-terminal domain-like"/>
    <property type="match status" value="1"/>
</dbReference>
<dbReference type="SUPFAM" id="SSF52833">
    <property type="entry name" value="Thioredoxin-like"/>
    <property type="match status" value="1"/>
</dbReference>
<dbReference type="Gene3D" id="3.40.30.10">
    <property type="entry name" value="Glutaredoxin"/>
    <property type="match status" value="1"/>
</dbReference>